<accession>A0A5P1FF79</accession>
<dbReference type="AlphaFoldDB" id="A0A5P1FF79"/>
<feature type="region of interest" description="Disordered" evidence="1">
    <location>
        <begin position="1"/>
        <end position="31"/>
    </location>
</feature>
<dbReference type="EMBL" id="CM007383">
    <property type="protein sequence ID" value="ONK76762.1"/>
    <property type="molecule type" value="Genomic_DNA"/>
</dbReference>
<proteinExistence type="predicted"/>
<organism evidence="2 3">
    <name type="scientific">Asparagus officinalis</name>
    <name type="common">Garden asparagus</name>
    <dbReference type="NCBI Taxonomy" id="4686"/>
    <lineage>
        <taxon>Eukaryota</taxon>
        <taxon>Viridiplantae</taxon>
        <taxon>Streptophyta</taxon>
        <taxon>Embryophyta</taxon>
        <taxon>Tracheophyta</taxon>
        <taxon>Spermatophyta</taxon>
        <taxon>Magnoliopsida</taxon>
        <taxon>Liliopsida</taxon>
        <taxon>Asparagales</taxon>
        <taxon>Asparagaceae</taxon>
        <taxon>Asparagoideae</taxon>
        <taxon>Asparagus</taxon>
    </lineage>
</organism>
<evidence type="ECO:0000256" key="1">
    <source>
        <dbReference type="SAM" id="MobiDB-lite"/>
    </source>
</evidence>
<reference evidence="3" key="1">
    <citation type="journal article" date="2017" name="Nat. Commun.">
        <title>The asparagus genome sheds light on the origin and evolution of a young Y chromosome.</title>
        <authorList>
            <person name="Harkess A."/>
            <person name="Zhou J."/>
            <person name="Xu C."/>
            <person name="Bowers J.E."/>
            <person name="Van der Hulst R."/>
            <person name="Ayyampalayam S."/>
            <person name="Mercati F."/>
            <person name="Riccardi P."/>
            <person name="McKain M.R."/>
            <person name="Kakrana A."/>
            <person name="Tang H."/>
            <person name="Ray J."/>
            <person name="Groenendijk J."/>
            <person name="Arikit S."/>
            <person name="Mathioni S.M."/>
            <person name="Nakano M."/>
            <person name="Shan H."/>
            <person name="Telgmann-Rauber A."/>
            <person name="Kanno A."/>
            <person name="Yue Z."/>
            <person name="Chen H."/>
            <person name="Li W."/>
            <person name="Chen Y."/>
            <person name="Xu X."/>
            <person name="Zhang Y."/>
            <person name="Luo S."/>
            <person name="Chen H."/>
            <person name="Gao J."/>
            <person name="Mao Z."/>
            <person name="Pires J.C."/>
            <person name="Luo M."/>
            <person name="Kudrna D."/>
            <person name="Wing R.A."/>
            <person name="Meyers B.C."/>
            <person name="Yi K."/>
            <person name="Kong H."/>
            <person name="Lavrijsen P."/>
            <person name="Sunseri F."/>
            <person name="Falavigna A."/>
            <person name="Ye Y."/>
            <person name="Leebens-Mack J.H."/>
            <person name="Chen G."/>
        </authorList>
    </citation>
    <scope>NUCLEOTIDE SEQUENCE [LARGE SCALE GENOMIC DNA]</scope>
    <source>
        <strain evidence="3">cv. DH0086</strain>
    </source>
</reference>
<evidence type="ECO:0000313" key="2">
    <source>
        <dbReference type="EMBL" id="ONK76762.1"/>
    </source>
</evidence>
<gene>
    <name evidence="2" type="ORF">A4U43_C03F31870</name>
</gene>
<dbReference type="Gramene" id="ONK76762">
    <property type="protein sequence ID" value="ONK76762"/>
    <property type="gene ID" value="A4U43_C03F31870"/>
</dbReference>
<feature type="compositionally biased region" description="Basic and acidic residues" evidence="1">
    <location>
        <begin position="19"/>
        <end position="28"/>
    </location>
</feature>
<name>A0A5P1FF79_ASPOF</name>
<keyword evidence="3" id="KW-1185">Reference proteome</keyword>
<protein>
    <submittedName>
        <fullName evidence="2">Uncharacterized protein</fullName>
    </submittedName>
</protein>
<evidence type="ECO:0000313" key="3">
    <source>
        <dbReference type="Proteomes" id="UP000243459"/>
    </source>
</evidence>
<sequence>MRRGGRRKRAPDVAVRASTGEKEEREAEGGEGLESLWATKPLADAVRRRRGWGARRDWAKDRAWPQVSKKWLRIAVRF</sequence>
<dbReference type="Proteomes" id="UP000243459">
    <property type="component" value="Chromosome 3"/>
</dbReference>